<evidence type="ECO:0000313" key="7">
    <source>
        <dbReference type="EMBL" id="PJA40646.1"/>
    </source>
</evidence>
<proteinExistence type="predicted"/>
<accession>A0A2M7X398</accession>
<feature type="transmembrane region" description="Helical" evidence="6">
    <location>
        <begin position="123"/>
        <end position="145"/>
    </location>
</feature>
<evidence type="ECO:0000256" key="6">
    <source>
        <dbReference type="SAM" id="Phobius"/>
    </source>
</evidence>
<feature type="transmembrane region" description="Helical" evidence="6">
    <location>
        <begin position="51"/>
        <end position="70"/>
    </location>
</feature>
<evidence type="ECO:0000256" key="1">
    <source>
        <dbReference type="ARBA" id="ARBA00004651"/>
    </source>
</evidence>
<feature type="transmembrane region" description="Helical" evidence="6">
    <location>
        <begin position="341"/>
        <end position="362"/>
    </location>
</feature>
<evidence type="ECO:0000256" key="3">
    <source>
        <dbReference type="ARBA" id="ARBA00022692"/>
    </source>
</evidence>
<keyword evidence="2" id="KW-1003">Cell membrane</keyword>
<gene>
    <name evidence="7" type="ORF">CO178_01800</name>
</gene>
<evidence type="ECO:0000256" key="4">
    <source>
        <dbReference type="ARBA" id="ARBA00022989"/>
    </source>
</evidence>
<evidence type="ECO:0000256" key="2">
    <source>
        <dbReference type="ARBA" id="ARBA00022475"/>
    </source>
</evidence>
<dbReference type="Proteomes" id="UP000230683">
    <property type="component" value="Unassembled WGS sequence"/>
</dbReference>
<dbReference type="InterPro" id="IPR050833">
    <property type="entry name" value="Poly_Biosynth_Transport"/>
</dbReference>
<feature type="transmembrane region" description="Helical" evidence="6">
    <location>
        <begin position="184"/>
        <end position="204"/>
    </location>
</feature>
<reference evidence="8" key="1">
    <citation type="submission" date="2017-09" db="EMBL/GenBank/DDBJ databases">
        <title>Depth-based differentiation of microbial function through sediment-hosted aquifers and enrichment of novel symbionts in the deep terrestrial subsurface.</title>
        <authorList>
            <person name="Probst A.J."/>
            <person name="Ladd B."/>
            <person name="Jarett J.K."/>
            <person name="Geller-Mcgrath D.E."/>
            <person name="Sieber C.M.K."/>
            <person name="Emerson J.B."/>
            <person name="Anantharaman K."/>
            <person name="Thomas B.C."/>
            <person name="Malmstrom R."/>
            <person name="Stieglmeier M."/>
            <person name="Klingl A."/>
            <person name="Woyke T."/>
            <person name="Ryan C.M."/>
            <person name="Banfield J.F."/>
        </authorList>
    </citation>
    <scope>NUCLEOTIDE SEQUENCE [LARGE SCALE GENOMIC DNA]</scope>
</reference>
<feature type="transmembrane region" description="Helical" evidence="6">
    <location>
        <begin position="299"/>
        <end position="321"/>
    </location>
</feature>
<feature type="transmembrane region" description="Helical" evidence="6">
    <location>
        <begin position="157"/>
        <end position="178"/>
    </location>
</feature>
<dbReference type="PANTHER" id="PTHR30250:SF28">
    <property type="entry name" value="POLYSACCHARIDE BIOSYNTHESIS PROTEIN"/>
    <property type="match status" value="1"/>
</dbReference>
<comment type="subcellular location">
    <subcellularLocation>
        <location evidence="1">Cell membrane</location>
        <topology evidence="1">Multi-pass membrane protein</topology>
    </subcellularLocation>
</comment>
<evidence type="ECO:0000313" key="8">
    <source>
        <dbReference type="Proteomes" id="UP000230683"/>
    </source>
</evidence>
<protein>
    <recommendedName>
        <fullName evidence="9">Polysaccharide biosynthesis protein C-terminal domain-containing protein</fullName>
    </recommendedName>
</protein>
<evidence type="ECO:0008006" key="9">
    <source>
        <dbReference type="Google" id="ProtNLM"/>
    </source>
</evidence>
<keyword evidence="3 6" id="KW-0812">Transmembrane</keyword>
<feature type="transmembrane region" description="Helical" evidence="6">
    <location>
        <begin position="20"/>
        <end position="39"/>
    </location>
</feature>
<dbReference type="GO" id="GO:0005886">
    <property type="term" value="C:plasma membrane"/>
    <property type="evidence" value="ECO:0007669"/>
    <property type="project" value="UniProtKB-SubCell"/>
</dbReference>
<evidence type="ECO:0000256" key="5">
    <source>
        <dbReference type="ARBA" id="ARBA00023136"/>
    </source>
</evidence>
<keyword evidence="5 6" id="KW-0472">Membrane</keyword>
<keyword evidence="4 6" id="KW-1133">Transmembrane helix</keyword>
<feature type="transmembrane region" description="Helical" evidence="6">
    <location>
        <begin position="91"/>
        <end position="117"/>
    </location>
</feature>
<feature type="transmembrane region" description="Helical" evidence="6">
    <location>
        <begin position="224"/>
        <end position="241"/>
    </location>
</feature>
<dbReference type="PANTHER" id="PTHR30250">
    <property type="entry name" value="PST FAMILY PREDICTED COLANIC ACID TRANSPORTER"/>
    <property type="match status" value="1"/>
</dbReference>
<dbReference type="EMBL" id="PFWY01000083">
    <property type="protein sequence ID" value="PJA40646.1"/>
    <property type="molecule type" value="Genomic_DNA"/>
</dbReference>
<dbReference type="AlphaFoldDB" id="A0A2M7X398"/>
<sequence>MREKLLNFYNQSFILSRSFIVVSASLFSSIFAYLFQVISARYLSIEEYSELVALFSLSVVINTIMLVFTNGTTKLVAEIKNVNYPDRISNFFFSLIKMVTLTTLLILIVMIATPNFIARYLNIQNTGLIFVFIIAIAVGNFNVVFGPMLQGLQRFKAFSFYTFVNSFSKFIVALAVMYLGLNVIHTFVGLIISTIFSIIIGAILLKKNIILKLKSFDKEDISTLLKYSLGSILILASLNFLQNNDIIFVKHYFDSNLAGIYASLTVIGKIIFFAASPVAIVMLPICAERYKHGGDVIKPFVVSLLIATFISACGTIIYWAFPHLIITMLFGEKYLSAEPYLPAYGFFMLIYTLIYIIGMFLIAISKFKLGSLMLVGIIIQATGIALYHNSLMQVINVSIFAGIITLIILGSILIPVLKPVKV</sequence>
<name>A0A2M7X398_UNCKA</name>
<feature type="transmembrane region" description="Helical" evidence="6">
    <location>
        <begin position="394"/>
        <end position="417"/>
    </location>
</feature>
<feature type="transmembrane region" description="Helical" evidence="6">
    <location>
        <begin position="261"/>
        <end position="287"/>
    </location>
</feature>
<dbReference type="InterPro" id="IPR002797">
    <property type="entry name" value="Polysacc_synth"/>
</dbReference>
<feature type="transmembrane region" description="Helical" evidence="6">
    <location>
        <begin position="369"/>
        <end position="388"/>
    </location>
</feature>
<dbReference type="Pfam" id="PF01943">
    <property type="entry name" value="Polysacc_synt"/>
    <property type="match status" value="1"/>
</dbReference>
<organism evidence="7 8">
    <name type="scientific">candidate division WWE3 bacterium CG_4_9_14_3_um_filter_34_6</name>
    <dbReference type="NCBI Taxonomy" id="1975079"/>
    <lineage>
        <taxon>Bacteria</taxon>
        <taxon>Katanobacteria</taxon>
    </lineage>
</organism>
<comment type="caution">
    <text evidence="7">The sequence shown here is derived from an EMBL/GenBank/DDBJ whole genome shotgun (WGS) entry which is preliminary data.</text>
</comment>